<dbReference type="Pfam" id="PF00990">
    <property type="entry name" value="GGDEF"/>
    <property type="match status" value="1"/>
</dbReference>
<dbReference type="Gene3D" id="3.30.450.20">
    <property type="entry name" value="PAS domain"/>
    <property type="match status" value="2"/>
</dbReference>
<dbReference type="SUPFAM" id="SSF55073">
    <property type="entry name" value="Nucleotide cyclase"/>
    <property type="match status" value="1"/>
</dbReference>
<dbReference type="InterPro" id="IPR000160">
    <property type="entry name" value="GGDEF_dom"/>
</dbReference>
<dbReference type="CDD" id="cd00130">
    <property type="entry name" value="PAS"/>
    <property type="match status" value="2"/>
</dbReference>
<dbReference type="InterPro" id="IPR001638">
    <property type="entry name" value="Solute-binding_3/MltF_N"/>
</dbReference>
<dbReference type="Pfam" id="PF00497">
    <property type="entry name" value="SBP_bac_3"/>
    <property type="match status" value="1"/>
</dbReference>
<dbReference type="Pfam" id="PF00563">
    <property type="entry name" value="EAL"/>
    <property type="match status" value="1"/>
</dbReference>
<dbReference type="InterPro" id="IPR000014">
    <property type="entry name" value="PAS"/>
</dbReference>
<evidence type="ECO:0000259" key="6">
    <source>
        <dbReference type="PROSITE" id="PS50887"/>
    </source>
</evidence>
<dbReference type="SUPFAM" id="SSF141868">
    <property type="entry name" value="EAL domain-like"/>
    <property type="match status" value="1"/>
</dbReference>
<evidence type="ECO:0000256" key="1">
    <source>
        <dbReference type="SAM" id="Phobius"/>
    </source>
</evidence>
<feature type="domain" description="PAC" evidence="4">
    <location>
        <begin position="494"/>
        <end position="548"/>
    </location>
</feature>
<dbReference type="PANTHER" id="PTHR44757">
    <property type="entry name" value="DIGUANYLATE CYCLASE DGCP"/>
    <property type="match status" value="1"/>
</dbReference>
<evidence type="ECO:0000259" key="5">
    <source>
        <dbReference type="PROSITE" id="PS50883"/>
    </source>
</evidence>
<protein>
    <submittedName>
        <fullName evidence="7">EAL domain-containing protein</fullName>
    </submittedName>
</protein>
<evidence type="ECO:0000313" key="7">
    <source>
        <dbReference type="EMBL" id="MCS0580450.1"/>
    </source>
</evidence>
<dbReference type="PANTHER" id="PTHR44757:SF2">
    <property type="entry name" value="BIOFILM ARCHITECTURE MAINTENANCE PROTEIN MBAA"/>
    <property type="match status" value="1"/>
</dbReference>
<reference evidence="7 8" key="1">
    <citation type="submission" date="2022-08" db="EMBL/GenBank/DDBJ databases">
        <title>Reclassification of Massilia species as members of the genera Telluria, Duganella, Pseudoduganella, Mokoshia gen. nov. and Zemynaea gen. nov. using orthogonal and non-orthogonal genome-based approaches.</title>
        <authorList>
            <person name="Bowman J.P."/>
        </authorList>
    </citation>
    <scope>NUCLEOTIDE SEQUENCE [LARGE SCALE GENOMIC DNA]</scope>
    <source>
        <strain evidence="7 8">JCM 31316</strain>
    </source>
</reference>
<keyword evidence="1" id="KW-0472">Membrane</keyword>
<dbReference type="PROSITE" id="PS50113">
    <property type="entry name" value="PAC"/>
    <property type="match status" value="1"/>
</dbReference>
<feature type="chain" id="PRO_5045878271" evidence="2">
    <location>
        <begin position="33"/>
        <end position="982"/>
    </location>
</feature>
<dbReference type="InterPro" id="IPR035919">
    <property type="entry name" value="EAL_sf"/>
</dbReference>
<evidence type="ECO:0000259" key="4">
    <source>
        <dbReference type="PROSITE" id="PS50113"/>
    </source>
</evidence>
<dbReference type="InterPro" id="IPR029787">
    <property type="entry name" value="Nucleotide_cyclase"/>
</dbReference>
<proteinExistence type="predicted"/>
<dbReference type="SMART" id="SM00052">
    <property type="entry name" value="EAL"/>
    <property type="match status" value="1"/>
</dbReference>
<organism evidence="7 8">
    <name type="scientific">Massilia pinisoli</name>
    <dbReference type="NCBI Taxonomy" id="1772194"/>
    <lineage>
        <taxon>Bacteria</taxon>
        <taxon>Pseudomonadati</taxon>
        <taxon>Pseudomonadota</taxon>
        <taxon>Betaproteobacteria</taxon>
        <taxon>Burkholderiales</taxon>
        <taxon>Oxalobacteraceae</taxon>
        <taxon>Telluria group</taxon>
        <taxon>Massilia</taxon>
    </lineage>
</organism>
<dbReference type="InterPro" id="IPR001610">
    <property type="entry name" value="PAC"/>
</dbReference>
<dbReference type="InterPro" id="IPR035965">
    <property type="entry name" value="PAS-like_dom_sf"/>
</dbReference>
<comment type="caution">
    <text evidence="7">The sequence shown here is derived from an EMBL/GenBank/DDBJ whole genome shotgun (WGS) entry which is preliminary data.</text>
</comment>
<keyword evidence="1" id="KW-0812">Transmembrane</keyword>
<evidence type="ECO:0000259" key="3">
    <source>
        <dbReference type="PROSITE" id="PS50112"/>
    </source>
</evidence>
<feature type="signal peptide" evidence="2">
    <location>
        <begin position="1"/>
        <end position="32"/>
    </location>
</feature>
<keyword evidence="1" id="KW-1133">Transmembrane helix</keyword>
<feature type="domain" description="PAS" evidence="3">
    <location>
        <begin position="303"/>
        <end position="374"/>
    </location>
</feature>
<name>A0ABT1ZKK8_9BURK</name>
<dbReference type="Gene3D" id="3.20.20.450">
    <property type="entry name" value="EAL domain"/>
    <property type="match status" value="1"/>
</dbReference>
<dbReference type="SUPFAM" id="SSF55785">
    <property type="entry name" value="PYP-like sensor domain (PAS domain)"/>
    <property type="match status" value="2"/>
</dbReference>
<sequence length="982" mass="108273">MSPPTSSLRTVRLGIALLSVVVLVMGAGSARAAPAPLRVGVYDNPPKLFVNGDGHAAGILIDLLDKVAADEGWTVQYVPCTWAACVAQLGRGEIDLLPDVAYTEERARMFTFHDVPALLSWSQLYRASRMNVPSIVDLRDKRIAVLDGSVQASYLTSLLGAYGLTPRFVVASSFDQTFRLVRDGKADLAAANNFYGDTHAQQYGLSVTPIVFLPARLFYAARPGLRPAFHAALDRHLRAWQADPDSVYFAILKRWQLEGPAQTVNERRLWLLLLSATFMIAALAAALWFRRQASRRARALRDTENKLSLILNSIDSLAYIKDADFRYRYVNDALCRMLDRPAADILGKDDFALFEPDLAAELRAHDLQAMAAAEPQLFEECVGLDGARRAYLSTKMALALGDGAARSLCGVSSDVTSRKRMEESIRIAATVFESHEGMLVLDRMRAVVDANAGFCAMSGYGRDECVGMRALPFQLEEAGGELDAALWDRVDSERKWHGSALGRRKDATVYPVLLSISAVLDEDGRIAHYVCTVSDITELKQVQERNQRLAYYDDLTGLPNRRLLFERIRACLAVSRDAPQMGALLFLDLDNFKDLNDTRGHSAGDQLLLQVAQRIGACVRAGDTVARVGGDEFVVMLDAIGTNEEEARLHAEVLAEKVLAAVAAPYVIDGLPHHASCSIGVTLCAHRNEALDTLMKRGDLAMYQAKADGRNTVRFFETWMEDAVARRTRLEVELREALTAGQFDLYYQPQVEGDRVVGAEALLRWRHPRRGLIGPVEFIPVAESTDLILPMGAWVLRAACEQLARWAAAPYSAHLTVAVNISIRQLMEDNFVRDTLAIIADTGADAGRLKLEVTESMVIEGVEETIAKMEALRRHGVRFLLDDFGTGYSSLAYLKRLPLEQLKIDRSFVRDILVDPNDASIARSIVALAQALGLSIIAEGVETAAQRDKLLELGCPRFQGYFYGRPMPVADFDDLVIAAVTQ</sequence>
<dbReference type="CDD" id="cd01949">
    <property type="entry name" value="GGDEF"/>
    <property type="match status" value="1"/>
</dbReference>
<dbReference type="InterPro" id="IPR052155">
    <property type="entry name" value="Biofilm_reg_signaling"/>
</dbReference>
<dbReference type="InterPro" id="IPR013656">
    <property type="entry name" value="PAS_4"/>
</dbReference>
<dbReference type="Proteomes" id="UP001204151">
    <property type="component" value="Unassembled WGS sequence"/>
</dbReference>
<evidence type="ECO:0000256" key="2">
    <source>
        <dbReference type="SAM" id="SignalP"/>
    </source>
</evidence>
<dbReference type="PROSITE" id="PS50883">
    <property type="entry name" value="EAL"/>
    <property type="match status" value="1"/>
</dbReference>
<dbReference type="RefSeq" id="WP_258815120.1">
    <property type="nucleotide sequence ID" value="NZ_JANUGW010000002.1"/>
</dbReference>
<feature type="transmembrane region" description="Helical" evidence="1">
    <location>
        <begin position="269"/>
        <end position="289"/>
    </location>
</feature>
<dbReference type="PROSITE" id="PS50112">
    <property type="entry name" value="PAS"/>
    <property type="match status" value="1"/>
</dbReference>
<evidence type="ECO:0000313" key="8">
    <source>
        <dbReference type="Proteomes" id="UP001204151"/>
    </source>
</evidence>
<dbReference type="NCBIfam" id="TIGR00229">
    <property type="entry name" value="sensory_box"/>
    <property type="match status" value="1"/>
</dbReference>
<dbReference type="Gene3D" id="3.40.190.10">
    <property type="entry name" value="Periplasmic binding protein-like II"/>
    <property type="match status" value="2"/>
</dbReference>
<dbReference type="InterPro" id="IPR001633">
    <property type="entry name" value="EAL_dom"/>
</dbReference>
<dbReference type="SMART" id="SM00086">
    <property type="entry name" value="PAC"/>
    <property type="match status" value="1"/>
</dbReference>
<dbReference type="InterPro" id="IPR043128">
    <property type="entry name" value="Rev_trsase/Diguanyl_cyclase"/>
</dbReference>
<dbReference type="SMART" id="SM00267">
    <property type="entry name" value="GGDEF"/>
    <property type="match status" value="1"/>
</dbReference>
<gene>
    <name evidence="7" type="ORF">NX784_02500</name>
</gene>
<dbReference type="NCBIfam" id="TIGR00254">
    <property type="entry name" value="GGDEF"/>
    <property type="match status" value="1"/>
</dbReference>
<dbReference type="SUPFAM" id="SSF53850">
    <property type="entry name" value="Periplasmic binding protein-like II"/>
    <property type="match status" value="1"/>
</dbReference>
<dbReference type="PROSITE" id="PS50887">
    <property type="entry name" value="GGDEF"/>
    <property type="match status" value="1"/>
</dbReference>
<accession>A0ABT1ZKK8</accession>
<dbReference type="SMART" id="SM00091">
    <property type="entry name" value="PAS"/>
    <property type="match status" value="2"/>
</dbReference>
<dbReference type="SMART" id="SM00062">
    <property type="entry name" value="PBPb"/>
    <property type="match status" value="1"/>
</dbReference>
<dbReference type="CDD" id="cd01948">
    <property type="entry name" value="EAL"/>
    <property type="match status" value="1"/>
</dbReference>
<dbReference type="EMBL" id="JANUGW010000002">
    <property type="protein sequence ID" value="MCS0580450.1"/>
    <property type="molecule type" value="Genomic_DNA"/>
</dbReference>
<dbReference type="Pfam" id="PF08448">
    <property type="entry name" value="PAS_4"/>
    <property type="match status" value="1"/>
</dbReference>
<feature type="domain" description="EAL" evidence="5">
    <location>
        <begin position="727"/>
        <end position="980"/>
    </location>
</feature>
<feature type="domain" description="GGDEF" evidence="6">
    <location>
        <begin position="580"/>
        <end position="718"/>
    </location>
</feature>
<dbReference type="Pfam" id="PF13426">
    <property type="entry name" value="PAS_9"/>
    <property type="match status" value="1"/>
</dbReference>
<dbReference type="Gene3D" id="3.30.70.270">
    <property type="match status" value="1"/>
</dbReference>
<dbReference type="InterPro" id="IPR000700">
    <property type="entry name" value="PAS-assoc_C"/>
</dbReference>
<keyword evidence="2" id="KW-0732">Signal</keyword>
<keyword evidence="8" id="KW-1185">Reference proteome</keyword>